<dbReference type="EMBL" id="FOFB01000008">
    <property type="protein sequence ID" value="SEQ33256.1"/>
    <property type="molecule type" value="Genomic_DNA"/>
</dbReference>
<dbReference type="OrthoDB" id="9941155at2"/>
<keyword evidence="3" id="KW-1185">Reference proteome</keyword>
<evidence type="ECO:0000256" key="1">
    <source>
        <dbReference type="SAM" id="MobiDB-lite"/>
    </source>
</evidence>
<accession>A0A1H9F5J8</accession>
<proteinExistence type="predicted"/>
<organism evidence="2 3">
    <name type="scientific">Neolewinella agarilytica</name>
    <dbReference type="NCBI Taxonomy" id="478744"/>
    <lineage>
        <taxon>Bacteria</taxon>
        <taxon>Pseudomonadati</taxon>
        <taxon>Bacteroidota</taxon>
        <taxon>Saprospiria</taxon>
        <taxon>Saprospirales</taxon>
        <taxon>Lewinellaceae</taxon>
        <taxon>Neolewinella</taxon>
    </lineage>
</organism>
<dbReference type="RefSeq" id="WP_090167506.1">
    <property type="nucleotide sequence ID" value="NZ_FOFB01000008.1"/>
</dbReference>
<gene>
    <name evidence="2" type="ORF">SAMN05444359_10896</name>
</gene>
<dbReference type="STRING" id="478744.SAMN05444359_10896"/>
<protein>
    <recommendedName>
        <fullName evidence="4">LTXXQ motif family protein</fullName>
    </recommendedName>
</protein>
<reference evidence="3" key="1">
    <citation type="submission" date="2016-10" db="EMBL/GenBank/DDBJ databases">
        <authorList>
            <person name="Varghese N."/>
            <person name="Submissions S."/>
        </authorList>
    </citation>
    <scope>NUCLEOTIDE SEQUENCE [LARGE SCALE GENOMIC DNA]</scope>
    <source>
        <strain evidence="3">DSM 24740</strain>
    </source>
</reference>
<dbReference type="InParanoid" id="A0A1H9F5J8"/>
<feature type="compositionally biased region" description="Polar residues" evidence="1">
    <location>
        <begin position="96"/>
        <end position="117"/>
    </location>
</feature>
<evidence type="ECO:0000313" key="2">
    <source>
        <dbReference type="EMBL" id="SEQ33256.1"/>
    </source>
</evidence>
<name>A0A1H9F5J8_9BACT</name>
<feature type="region of interest" description="Disordered" evidence="1">
    <location>
        <begin position="96"/>
        <end position="121"/>
    </location>
</feature>
<dbReference type="Proteomes" id="UP000199021">
    <property type="component" value="Unassembled WGS sequence"/>
</dbReference>
<sequence>MRLLLISLLFIGSLPLLLAQEEEGYGEEEMTITAPASSPVGNTLAKIATKLQLTDEQLPQVEAILREFQSTPKADSPQAKKARRRALRARISTVLTPEQQTLMRQNSRPSSTGNARPQTAAKRNWLDVLIDDIAAPLIDKRRRKGRQKN</sequence>
<evidence type="ECO:0008006" key="4">
    <source>
        <dbReference type="Google" id="ProtNLM"/>
    </source>
</evidence>
<evidence type="ECO:0000313" key="3">
    <source>
        <dbReference type="Proteomes" id="UP000199021"/>
    </source>
</evidence>
<dbReference type="AlphaFoldDB" id="A0A1H9F5J8"/>